<keyword evidence="4" id="KW-1185">Reference proteome</keyword>
<dbReference type="GO" id="GO:0046685">
    <property type="term" value="P:response to arsenic-containing substance"/>
    <property type="evidence" value="ECO:0007669"/>
    <property type="project" value="UniProtKB-KW"/>
</dbReference>
<dbReference type="OrthoDB" id="9793058at2"/>
<gene>
    <name evidence="3" type="ORF">SAMN05216210_0126</name>
</gene>
<dbReference type="Gene3D" id="3.40.50.2300">
    <property type="match status" value="1"/>
</dbReference>
<organism evidence="3 4">
    <name type="scientific">Halopseudomonas salegens</name>
    <dbReference type="NCBI Taxonomy" id="1434072"/>
    <lineage>
        <taxon>Bacteria</taxon>
        <taxon>Pseudomonadati</taxon>
        <taxon>Pseudomonadota</taxon>
        <taxon>Gammaproteobacteria</taxon>
        <taxon>Pseudomonadales</taxon>
        <taxon>Pseudomonadaceae</taxon>
        <taxon>Halopseudomonas</taxon>
    </lineage>
</organism>
<dbReference type="AlphaFoldDB" id="A0A1H2E076"/>
<dbReference type="CDD" id="cd16345">
    <property type="entry name" value="LMWP_ArsC"/>
    <property type="match status" value="1"/>
</dbReference>
<keyword evidence="1" id="KW-0059">Arsenical resistance</keyword>
<feature type="domain" description="Phosphotyrosine protein phosphatase I" evidence="2">
    <location>
        <begin position="9"/>
        <end position="144"/>
    </location>
</feature>
<reference evidence="4" key="1">
    <citation type="submission" date="2016-10" db="EMBL/GenBank/DDBJ databases">
        <authorList>
            <person name="Varghese N."/>
            <person name="Submissions S."/>
        </authorList>
    </citation>
    <scope>NUCLEOTIDE SEQUENCE [LARGE SCALE GENOMIC DNA]</scope>
    <source>
        <strain evidence="4">CECT 8338</strain>
    </source>
</reference>
<dbReference type="SMART" id="SM00226">
    <property type="entry name" value="LMWPc"/>
    <property type="match status" value="1"/>
</dbReference>
<dbReference type="STRING" id="1434072.SAMN05216210_0126"/>
<sequence length="162" mass="17597">MLLNNPSPISVLVLCTGNSARSVIAEALLNHLLPSRVRAFSAGSQPTGKVNPMAAKLLDSLGIQGQWRSKSWDEFCHPDATPIDLVLTVCGNADQRCPVFPGNPSRLHWGLPDPAAVADPAQRWQAFADCHRELNARISTLAEQDWQDASQLAEHMRALTPA</sequence>
<dbReference type="PANTHER" id="PTHR43428:SF1">
    <property type="entry name" value="ARSENATE REDUCTASE"/>
    <property type="match status" value="1"/>
</dbReference>
<evidence type="ECO:0000256" key="1">
    <source>
        <dbReference type="ARBA" id="ARBA00022849"/>
    </source>
</evidence>
<evidence type="ECO:0000313" key="3">
    <source>
        <dbReference type="EMBL" id="SDT88098.1"/>
    </source>
</evidence>
<dbReference type="InterPro" id="IPR023485">
    <property type="entry name" value="Ptyr_pPase"/>
</dbReference>
<dbReference type="EMBL" id="LT629787">
    <property type="protein sequence ID" value="SDT88098.1"/>
    <property type="molecule type" value="Genomic_DNA"/>
</dbReference>
<proteinExistence type="predicted"/>
<dbReference type="SUPFAM" id="SSF52788">
    <property type="entry name" value="Phosphotyrosine protein phosphatases I"/>
    <property type="match status" value="1"/>
</dbReference>
<evidence type="ECO:0000259" key="2">
    <source>
        <dbReference type="SMART" id="SM00226"/>
    </source>
</evidence>
<dbReference type="InterPro" id="IPR036196">
    <property type="entry name" value="Ptyr_pPase_sf"/>
</dbReference>
<dbReference type="PANTHER" id="PTHR43428">
    <property type="entry name" value="ARSENATE REDUCTASE"/>
    <property type="match status" value="1"/>
</dbReference>
<dbReference type="Proteomes" id="UP000243924">
    <property type="component" value="Chromosome I"/>
</dbReference>
<dbReference type="Pfam" id="PF01451">
    <property type="entry name" value="LMWPc"/>
    <property type="match status" value="1"/>
</dbReference>
<evidence type="ECO:0000313" key="4">
    <source>
        <dbReference type="Proteomes" id="UP000243924"/>
    </source>
</evidence>
<protein>
    <submittedName>
        <fullName evidence="3">Protein tyrosine phosphatase</fullName>
    </submittedName>
</protein>
<accession>A0A1H2E076</accession>
<dbReference type="RefSeq" id="WP_092383148.1">
    <property type="nucleotide sequence ID" value="NZ_LT629787.1"/>
</dbReference>
<name>A0A1H2E076_9GAMM</name>